<dbReference type="Pfam" id="PF00156">
    <property type="entry name" value="Pribosyltran"/>
    <property type="match status" value="1"/>
</dbReference>
<dbReference type="PANTHER" id="PTHR11907">
    <property type="entry name" value="AMIDOPHOSPHORIBOSYLTRANSFERASE"/>
    <property type="match status" value="1"/>
</dbReference>
<feature type="binding site" evidence="7">
    <location>
        <position position="449"/>
    </location>
    <ligand>
        <name>[4Fe-4S] cluster</name>
        <dbReference type="ChEBI" id="CHEBI:49883"/>
    </ligand>
</feature>
<evidence type="ECO:0000256" key="2">
    <source>
        <dbReference type="ARBA" id="ARBA00010138"/>
    </source>
</evidence>
<dbReference type="InterPro" id="IPR029057">
    <property type="entry name" value="PRTase-like"/>
</dbReference>
<keyword evidence="7" id="KW-0408">Iron</keyword>
<accession>A0ABU0E182</accession>
<evidence type="ECO:0000313" key="10">
    <source>
        <dbReference type="EMBL" id="MDQ0360637.1"/>
    </source>
</evidence>
<dbReference type="InterPro" id="IPR035584">
    <property type="entry name" value="PurF_N"/>
</dbReference>
<feature type="active site" description="Nucleophile" evidence="7">
    <location>
        <position position="17"/>
    </location>
</feature>
<feature type="binding site" evidence="7">
    <location>
        <position position="364"/>
    </location>
    <ligand>
        <name>Mg(2+)</name>
        <dbReference type="ChEBI" id="CHEBI:18420"/>
    </ligand>
</feature>
<keyword evidence="4 7" id="KW-0808">Transferase</keyword>
<dbReference type="InterPro" id="IPR029055">
    <property type="entry name" value="Ntn_hydrolases_N"/>
</dbReference>
<evidence type="ECO:0000256" key="6">
    <source>
        <dbReference type="ARBA" id="ARBA00022962"/>
    </source>
</evidence>
<dbReference type="Gene3D" id="3.40.50.2020">
    <property type="match status" value="1"/>
</dbReference>
<dbReference type="PROSITE" id="PS51278">
    <property type="entry name" value="GATASE_TYPE_2"/>
    <property type="match status" value="1"/>
</dbReference>
<dbReference type="EC" id="2.4.2.14" evidence="7"/>
<evidence type="ECO:0000313" key="11">
    <source>
        <dbReference type="Proteomes" id="UP001230220"/>
    </source>
</evidence>
<feature type="binding site" evidence="7">
    <location>
        <position position="363"/>
    </location>
    <ligand>
        <name>Mg(2+)</name>
        <dbReference type="ChEBI" id="CHEBI:18420"/>
    </ligand>
</feature>
<comment type="cofactor">
    <cofactor evidence="7">
        <name>Mg(2+)</name>
        <dbReference type="ChEBI" id="CHEBI:18420"/>
    </cofactor>
    <text evidence="7">Binds 1 Mg(2+) ion per subunit.</text>
</comment>
<gene>
    <name evidence="7" type="primary">purF</name>
    <name evidence="10" type="ORF">J2S15_001382</name>
</gene>
<dbReference type="InterPro" id="IPR000836">
    <property type="entry name" value="PRTase_dom"/>
</dbReference>
<feature type="binding site" evidence="7">
    <location>
        <position position="301"/>
    </location>
    <ligand>
        <name>Mg(2+)</name>
        <dbReference type="ChEBI" id="CHEBI:18420"/>
    </ligand>
</feature>
<name>A0ABU0E182_9FIRM</name>
<feature type="binding site" evidence="7">
    <location>
        <position position="400"/>
    </location>
    <ligand>
        <name>[4Fe-4S] cluster</name>
        <dbReference type="ChEBI" id="CHEBI:49883"/>
    </ligand>
</feature>
<dbReference type="CDD" id="cd00715">
    <property type="entry name" value="GPATase_N"/>
    <property type="match status" value="1"/>
</dbReference>
<keyword evidence="11" id="KW-1185">Reference proteome</keyword>
<keyword evidence="3 7" id="KW-0328">Glycosyltransferase</keyword>
<keyword evidence="5 7" id="KW-0658">Purine biosynthesis</keyword>
<dbReference type="Gene3D" id="3.60.20.10">
    <property type="entry name" value="Glutamine Phosphoribosylpyrophosphate, subunit 1, domain 1"/>
    <property type="match status" value="1"/>
</dbReference>
<dbReference type="HAMAP" id="MF_01931">
    <property type="entry name" value="PurF"/>
    <property type="match status" value="1"/>
</dbReference>
<dbReference type="EMBL" id="JAUSUR010000002">
    <property type="protein sequence ID" value="MDQ0360637.1"/>
    <property type="molecule type" value="Genomic_DNA"/>
</dbReference>
<keyword evidence="7" id="KW-0479">Metal-binding</keyword>
<sequence length="476" mass="53094">MLFEKDYFLTGKINEECGVFGVFNVKDAASLTYFGLHALQHRGQEASGIATSNKKEIKCIKGRGLLTETFNNRVIKELKGVHAVGHVRYSTAGGNEIENIQPIMVRSHKGDFAVSHNGNIVNAKELREEMENNGSIFQGTSDSEIIGHLIQREQGDFVEKIRKAVLHLEGAFAFVVMRENEMYAVRDHNGLRPLSVAKVDNGYVVSSESCAFDIVNGREEFDVLPGELLKIDYNGIQHIQYAEKTQLKMCAMEYIYFSRPDSSIDGINVHTARKLSGRMLAKIDKEAGDVEADIVVGVPDSSLSAAMGYAEESGLPYELGLIKNRYVGRTFIQPTQAQRERGVRMKLSAVRDIVKGKRIILVDDSIVRGTTSKRIVQLLKDAGATEVHVRIGSPAITHPCFYGVDTSSRKELISARKNNEEVRDFIIADSLKFLEVDKMMEAFETENLCVACFNGVYPTDLFNLGVQLKEEIENER</sequence>
<feature type="domain" description="Glutamine amidotransferase type-2" evidence="9">
    <location>
        <begin position="17"/>
        <end position="234"/>
    </location>
</feature>
<comment type="cofactor">
    <cofactor evidence="7">
        <name>[4Fe-4S] cluster</name>
        <dbReference type="ChEBI" id="CHEBI:49883"/>
    </cofactor>
    <text evidence="7">Binds 1 [4Fe-4S] cluster per subunit.</text>
</comment>
<evidence type="ECO:0000256" key="4">
    <source>
        <dbReference type="ARBA" id="ARBA00022679"/>
    </source>
</evidence>
<dbReference type="SUPFAM" id="SSF56235">
    <property type="entry name" value="N-terminal nucleophile aminohydrolases (Ntn hydrolases)"/>
    <property type="match status" value="1"/>
</dbReference>
<dbReference type="NCBIfam" id="TIGR01134">
    <property type="entry name" value="purF"/>
    <property type="match status" value="1"/>
</dbReference>
<comment type="similarity">
    <text evidence="2 7 8">In the C-terminal section; belongs to the purine/pyrimidine phosphoribosyltransferase family.</text>
</comment>
<proteinExistence type="inferred from homology"/>
<organism evidence="10 11">
    <name type="scientific">Breznakia pachnodae</name>
    <dbReference type="NCBI Taxonomy" id="265178"/>
    <lineage>
        <taxon>Bacteria</taxon>
        <taxon>Bacillati</taxon>
        <taxon>Bacillota</taxon>
        <taxon>Erysipelotrichia</taxon>
        <taxon>Erysipelotrichales</taxon>
        <taxon>Erysipelotrichaceae</taxon>
        <taxon>Breznakia</taxon>
    </lineage>
</organism>
<evidence type="ECO:0000256" key="7">
    <source>
        <dbReference type="HAMAP-Rule" id="MF_01931"/>
    </source>
</evidence>
<keyword evidence="6 7" id="KW-0315">Glutamine amidotransferase</keyword>
<dbReference type="Pfam" id="PF13537">
    <property type="entry name" value="GATase_7"/>
    <property type="match status" value="1"/>
</dbReference>
<dbReference type="CDD" id="cd06223">
    <property type="entry name" value="PRTases_typeI"/>
    <property type="match status" value="1"/>
</dbReference>
<dbReference type="Proteomes" id="UP001230220">
    <property type="component" value="Unassembled WGS sequence"/>
</dbReference>
<keyword evidence="7" id="KW-0004">4Fe-4S</keyword>
<evidence type="ECO:0000256" key="5">
    <source>
        <dbReference type="ARBA" id="ARBA00022755"/>
    </source>
</evidence>
<keyword evidence="7" id="KW-0411">Iron-sulfur</keyword>
<dbReference type="SUPFAM" id="SSF53271">
    <property type="entry name" value="PRTase-like"/>
    <property type="match status" value="1"/>
</dbReference>
<comment type="caution">
    <text evidence="10">The sequence shown here is derived from an EMBL/GenBank/DDBJ whole genome shotgun (WGS) entry which is preliminary data.</text>
</comment>
<dbReference type="GO" id="GO:0004044">
    <property type="term" value="F:amidophosphoribosyltransferase activity"/>
    <property type="evidence" value="ECO:0007669"/>
    <property type="project" value="UniProtKB-EC"/>
</dbReference>
<keyword evidence="7" id="KW-0460">Magnesium</keyword>
<comment type="pathway">
    <text evidence="1 7 8">Purine metabolism; IMP biosynthesis via de novo pathway; N(1)-(5-phospho-D-ribosyl)glycinamide from 5-phospho-alpha-D-ribose 1-diphosphate: step 1/2.</text>
</comment>
<evidence type="ECO:0000259" key="9">
    <source>
        <dbReference type="PROSITE" id="PS51278"/>
    </source>
</evidence>
<evidence type="ECO:0000256" key="3">
    <source>
        <dbReference type="ARBA" id="ARBA00022676"/>
    </source>
</evidence>
<feature type="binding site" evidence="7">
    <location>
        <position position="452"/>
    </location>
    <ligand>
        <name>[4Fe-4S] cluster</name>
        <dbReference type="ChEBI" id="CHEBI:49883"/>
    </ligand>
</feature>
<evidence type="ECO:0000256" key="1">
    <source>
        <dbReference type="ARBA" id="ARBA00005209"/>
    </source>
</evidence>
<dbReference type="InterPro" id="IPR005854">
    <property type="entry name" value="PurF"/>
</dbReference>
<comment type="catalytic activity">
    <reaction evidence="7 8">
        <text>5-phospho-beta-D-ribosylamine + L-glutamate + diphosphate = 5-phospho-alpha-D-ribose 1-diphosphate + L-glutamine + H2O</text>
        <dbReference type="Rhea" id="RHEA:14905"/>
        <dbReference type="ChEBI" id="CHEBI:15377"/>
        <dbReference type="ChEBI" id="CHEBI:29985"/>
        <dbReference type="ChEBI" id="CHEBI:33019"/>
        <dbReference type="ChEBI" id="CHEBI:58017"/>
        <dbReference type="ChEBI" id="CHEBI:58359"/>
        <dbReference type="ChEBI" id="CHEBI:58681"/>
        <dbReference type="EC" id="2.4.2.14"/>
    </reaction>
</comment>
<reference evidence="10 11" key="1">
    <citation type="submission" date="2023-07" db="EMBL/GenBank/DDBJ databases">
        <title>Genomic Encyclopedia of Type Strains, Phase IV (KMG-IV): sequencing the most valuable type-strain genomes for metagenomic binning, comparative biology and taxonomic classification.</title>
        <authorList>
            <person name="Goeker M."/>
        </authorList>
    </citation>
    <scope>NUCLEOTIDE SEQUENCE [LARGE SCALE GENOMIC DNA]</scope>
    <source>
        <strain evidence="10 11">DSM 16784</strain>
    </source>
</reference>
<evidence type="ECO:0000256" key="8">
    <source>
        <dbReference type="PIRNR" id="PIRNR000485"/>
    </source>
</evidence>
<feature type="binding site" evidence="7">
    <location>
        <position position="250"/>
    </location>
    <ligand>
        <name>[4Fe-4S] cluster</name>
        <dbReference type="ChEBI" id="CHEBI:49883"/>
    </ligand>
</feature>
<dbReference type="InterPro" id="IPR017932">
    <property type="entry name" value="GATase_2_dom"/>
</dbReference>
<dbReference type="PIRSF" id="PIRSF000485">
    <property type="entry name" value="Amd_phspho_trans"/>
    <property type="match status" value="1"/>
</dbReference>
<comment type="function">
    <text evidence="7">Catalyzes the formation of phosphoribosylamine from phosphoribosylpyrophosphate (PRPP) and glutamine.</text>
</comment>
<protein>
    <recommendedName>
        <fullName evidence="7">Amidophosphoribosyltransferase</fullName>
        <shortName evidence="7">ATase</shortName>
        <ecNumber evidence="7">2.4.2.14</ecNumber>
    </recommendedName>
    <alternativeName>
        <fullName evidence="7">Glutamine phosphoribosylpyrophosphate amidotransferase</fullName>
        <shortName evidence="7">GPATase</shortName>
    </alternativeName>
</protein>
<dbReference type="RefSeq" id="WP_307406697.1">
    <property type="nucleotide sequence ID" value="NZ_JAUSUR010000002.1"/>
</dbReference>